<evidence type="ECO:0000313" key="2">
    <source>
        <dbReference type="Proteomes" id="UP001370100"/>
    </source>
</evidence>
<dbReference type="Proteomes" id="UP001370100">
    <property type="component" value="Unassembled WGS sequence"/>
</dbReference>
<dbReference type="SUPFAM" id="SSF53335">
    <property type="entry name" value="S-adenosyl-L-methionine-dependent methyltransferases"/>
    <property type="match status" value="1"/>
</dbReference>
<dbReference type="RefSeq" id="WP_337711634.1">
    <property type="nucleotide sequence ID" value="NZ_JBBEGL010000001.1"/>
</dbReference>
<sequence>MTPVTAGQQALEETPTAEETRMLVDFRPHARLSSPTTPVTIDESLGPVVGALGESATDLSRVRVVCDWVQYKQNFRDVVEVRPILSGEPDAPVPEGVRDDDLEVAVDVRRATTVDLRERTRAVLDARATGDVLLEEWGPTRQSCIWGFNALYWSALELWEKATGQAYEQALPGGESDARNRDAARDVIGELFAVWDGLADRNALPPELYVVEIGVGNGAQARVFLDELRAMDVQHGRGYYRRLHYLMCDYSQHVLDLARETVADHAEHVSAFVVDACRPRSVLAFLQFRVFLIYISNVYDNLPTDEVAQLGGRTYLVESRAYLPAADAAEIAASVNARPDQLPGLVATLLRLGPALLAEARPDHVPSPDAAVAFWRRVWSAVRLAERYAGLAGLDTYELAPTVSGEALRPLLESGADVRMHVSNGAVASFTETIGLLHPFGTLVCHDLFARDVGAYRTGFRGPGKYDGSVVNWVNGPLLAHIGRRRGFDVSYAPFAHRSGTNIVTMTAQVRD</sequence>
<organism evidence="1 2">
    <name type="scientific">Actinomycetospora aeridis</name>
    <dbReference type="NCBI Taxonomy" id="3129231"/>
    <lineage>
        <taxon>Bacteria</taxon>
        <taxon>Bacillati</taxon>
        <taxon>Actinomycetota</taxon>
        <taxon>Actinomycetes</taxon>
        <taxon>Pseudonocardiales</taxon>
        <taxon>Pseudonocardiaceae</taxon>
        <taxon>Actinomycetospora</taxon>
    </lineage>
</organism>
<name>A0ABU8MYF0_9PSEU</name>
<evidence type="ECO:0000313" key="1">
    <source>
        <dbReference type="EMBL" id="MEJ2885140.1"/>
    </source>
</evidence>
<proteinExistence type="predicted"/>
<dbReference type="InterPro" id="IPR029063">
    <property type="entry name" value="SAM-dependent_MTases_sf"/>
</dbReference>
<accession>A0ABU8MYF0</accession>
<dbReference type="EMBL" id="JBBEGL010000001">
    <property type="protein sequence ID" value="MEJ2885140.1"/>
    <property type="molecule type" value="Genomic_DNA"/>
</dbReference>
<comment type="caution">
    <text evidence="1">The sequence shown here is derived from an EMBL/GenBank/DDBJ whole genome shotgun (WGS) entry which is preliminary data.</text>
</comment>
<keyword evidence="2" id="KW-1185">Reference proteome</keyword>
<reference evidence="1 2" key="1">
    <citation type="submission" date="2024-03" db="EMBL/GenBank/DDBJ databases">
        <title>Actinomycetospora sp. OC33-EN06, a novel actinomycete isolated from wild orchid (Aerides multiflora).</title>
        <authorList>
            <person name="Suriyachadkun C."/>
        </authorList>
    </citation>
    <scope>NUCLEOTIDE SEQUENCE [LARGE SCALE GENOMIC DNA]</scope>
    <source>
        <strain evidence="1 2">OC33-EN06</strain>
    </source>
</reference>
<dbReference type="Gene3D" id="3.40.50.150">
    <property type="entry name" value="Vaccinia Virus protein VP39"/>
    <property type="match status" value="1"/>
</dbReference>
<protein>
    <submittedName>
        <fullName evidence="1">Uncharacterized protein</fullName>
    </submittedName>
</protein>
<gene>
    <name evidence="1" type="ORF">WCD41_01660</name>
</gene>